<dbReference type="PANTHER" id="PTHR30026">
    <property type="entry name" value="OUTER MEMBRANE PROTEIN TOLC"/>
    <property type="match status" value="1"/>
</dbReference>
<proteinExistence type="inferred from homology"/>
<dbReference type="Proteomes" id="UP000001822">
    <property type="component" value="Chromosome"/>
</dbReference>
<dbReference type="GO" id="GO:0015288">
    <property type="term" value="F:porin activity"/>
    <property type="evidence" value="ECO:0007669"/>
    <property type="project" value="TreeGrafter"/>
</dbReference>
<dbReference type="SUPFAM" id="SSF56954">
    <property type="entry name" value="Outer membrane efflux proteins (OEP)"/>
    <property type="match status" value="1"/>
</dbReference>
<sequence length="436" mass="48809">MKKYLVFTCSLLFLALLNQAAAQNILTLDEAIRITLENNYNIKLIANNLEISRNNVNPGVAGALPYVGGTLTNTNSVLDSRQVQANGTVTERAGARNTGLNYGIGLNWTIFDGFGMFARYDQLKELERLGEENLQVAVMENVAEVTKTYYYLVQQQQQLNAYDTAVFISQQRVQFAQNRYQVGKASKLEVLNAEVDMNTDTTNLVRQNELYNNTQTSLNQLMARDPGIRFTVVNEIPVDKSLLIGTLTEQASKHNPALQAAIINKRVAQLDLRIIKSYRYPILNVNTGYNFTNSTSALGFATQTSGKGLTYGLTATVPIFNGFTQNIAEHNYKILINSADLRYEQLNQTIISNLTSAYQTYKTSLVLVTLEERNQRIAKENLDITIEKFRLGSITTVEFRAAQLNYINATVRYSTAQYNAKVAEVSLNQISGTMEY</sequence>
<feature type="chain" id="PRO_5026697694" evidence="8">
    <location>
        <begin position="21"/>
        <end position="436"/>
    </location>
</feature>
<dbReference type="GO" id="GO:0015562">
    <property type="term" value="F:efflux transmembrane transporter activity"/>
    <property type="evidence" value="ECO:0007669"/>
    <property type="project" value="InterPro"/>
</dbReference>
<evidence type="ECO:0000313" key="10">
    <source>
        <dbReference type="Proteomes" id="UP000001822"/>
    </source>
</evidence>
<evidence type="ECO:0000256" key="2">
    <source>
        <dbReference type="ARBA" id="ARBA00007613"/>
    </source>
</evidence>
<evidence type="ECO:0000256" key="6">
    <source>
        <dbReference type="ARBA" id="ARBA00023136"/>
    </source>
</evidence>
<evidence type="ECO:0000256" key="8">
    <source>
        <dbReference type="SAM" id="SignalP"/>
    </source>
</evidence>
<dbReference type="KEGG" id="chu:CHU_2659"/>
<keyword evidence="3" id="KW-0813">Transport</keyword>
<reference evidence="9 10" key="1">
    <citation type="journal article" date="2007" name="Appl. Environ. Microbiol.">
        <title>Genome sequence of the cellulolytic gliding bacterium Cytophaga hutchinsonii.</title>
        <authorList>
            <person name="Xie G."/>
            <person name="Bruce D.C."/>
            <person name="Challacombe J.F."/>
            <person name="Chertkov O."/>
            <person name="Detter J.C."/>
            <person name="Gilna P."/>
            <person name="Han C.S."/>
            <person name="Lucas S."/>
            <person name="Misra M."/>
            <person name="Myers G.L."/>
            <person name="Richardson P."/>
            <person name="Tapia R."/>
            <person name="Thayer N."/>
            <person name="Thompson L.S."/>
            <person name="Brettin T.S."/>
            <person name="Henrissat B."/>
            <person name="Wilson D.B."/>
            <person name="McBride M.J."/>
        </authorList>
    </citation>
    <scope>NUCLEOTIDE SEQUENCE [LARGE SCALE GENOMIC DNA]</scope>
    <source>
        <strain evidence="10">ATCC 33406 / DSM 1761 / CIP 103989 / NBRC 15051 / NCIMB 9469 / D465</strain>
    </source>
</reference>
<keyword evidence="5" id="KW-0812">Transmembrane</keyword>
<keyword evidence="4" id="KW-1134">Transmembrane beta strand</keyword>
<dbReference type="RefSeq" id="WP_011586021.1">
    <property type="nucleotide sequence ID" value="NC_008255.1"/>
</dbReference>
<dbReference type="GO" id="GO:0009279">
    <property type="term" value="C:cell outer membrane"/>
    <property type="evidence" value="ECO:0007669"/>
    <property type="project" value="UniProtKB-SubCell"/>
</dbReference>
<name>A0A6N4STZ9_CYTH3</name>
<protein>
    <submittedName>
        <fullName evidence="9">Outer membrane efflux protein</fullName>
    </submittedName>
</protein>
<evidence type="ECO:0000256" key="4">
    <source>
        <dbReference type="ARBA" id="ARBA00022452"/>
    </source>
</evidence>
<keyword evidence="6" id="KW-0472">Membrane</keyword>
<dbReference type="GO" id="GO:1990281">
    <property type="term" value="C:efflux pump complex"/>
    <property type="evidence" value="ECO:0007669"/>
    <property type="project" value="TreeGrafter"/>
</dbReference>
<dbReference type="EMBL" id="CP000383">
    <property type="protein sequence ID" value="ABG59911.1"/>
    <property type="molecule type" value="Genomic_DNA"/>
</dbReference>
<dbReference type="InterPro" id="IPR003423">
    <property type="entry name" value="OMP_efflux"/>
</dbReference>
<organism evidence="9 10">
    <name type="scientific">Cytophaga hutchinsonii (strain ATCC 33406 / DSM 1761 / CIP 103989 / NBRC 15051 / NCIMB 9469 / D465)</name>
    <dbReference type="NCBI Taxonomy" id="269798"/>
    <lineage>
        <taxon>Bacteria</taxon>
        <taxon>Pseudomonadati</taxon>
        <taxon>Bacteroidota</taxon>
        <taxon>Cytophagia</taxon>
        <taxon>Cytophagales</taxon>
        <taxon>Cytophagaceae</taxon>
        <taxon>Cytophaga</taxon>
    </lineage>
</organism>
<keyword evidence="10" id="KW-1185">Reference proteome</keyword>
<gene>
    <name evidence="9" type="primary">tolC</name>
    <name evidence="9" type="ordered locus">CHU_2659</name>
</gene>
<dbReference type="InterPro" id="IPR051906">
    <property type="entry name" value="TolC-like"/>
</dbReference>
<evidence type="ECO:0000256" key="5">
    <source>
        <dbReference type="ARBA" id="ARBA00022692"/>
    </source>
</evidence>
<accession>A0A6N4STZ9</accession>
<comment type="subcellular location">
    <subcellularLocation>
        <location evidence="1">Cell outer membrane</location>
    </subcellularLocation>
</comment>
<dbReference type="Gene3D" id="1.20.1600.10">
    <property type="entry name" value="Outer membrane efflux proteins (OEP)"/>
    <property type="match status" value="1"/>
</dbReference>
<evidence type="ECO:0000256" key="7">
    <source>
        <dbReference type="ARBA" id="ARBA00023237"/>
    </source>
</evidence>
<evidence type="ECO:0000256" key="3">
    <source>
        <dbReference type="ARBA" id="ARBA00022448"/>
    </source>
</evidence>
<comment type="similarity">
    <text evidence="2">Belongs to the outer membrane factor (OMF) (TC 1.B.17) family.</text>
</comment>
<dbReference type="AlphaFoldDB" id="A0A6N4STZ9"/>
<feature type="signal peptide" evidence="8">
    <location>
        <begin position="1"/>
        <end position="20"/>
    </location>
</feature>
<keyword evidence="8" id="KW-0732">Signal</keyword>
<evidence type="ECO:0000256" key="1">
    <source>
        <dbReference type="ARBA" id="ARBA00004442"/>
    </source>
</evidence>
<keyword evidence="7" id="KW-0998">Cell outer membrane</keyword>
<dbReference type="PANTHER" id="PTHR30026:SF20">
    <property type="entry name" value="OUTER MEMBRANE PROTEIN TOLC"/>
    <property type="match status" value="1"/>
</dbReference>
<dbReference type="Pfam" id="PF02321">
    <property type="entry name" value="OEP"/>
    <property type="match status" value="2"/>
</dbReference>
<dbReference type="OrthoDB" id="9771205at2"/>
<evidence type="ECO:0000313" key="9">
    <source>
        <dbReference type="EMBL" id="ABG59911.1"/>
    </source>
</evidence>